<evidence type="ECO:0000313" key="2">
    <source>
        <dbReference type="Proteomes" id="UP000198992"/>
    </source>
</evidence>
<name>A0A1H5CNX7_9BRAD</name>
<reference evidence="1 2" key="1">
    <citation type="submission" date="2016-10" db="EMBL/GenBank/DDBJ databases">
        <authorList>
            <person name="de Groot N.N."/>
        </authorList>
    </citation>
    <scope>NUCLEOTIDE SEQUENCE [LARGE SCALE GENOMIC DNA]</scope>
    <source>
        <strain evidence="1 2">MT12</strain>
    </source>
</reference>
<proteinExistence type="predicted"/>
<organism evidence="1 2">
    <name type="scientific">Bradyrhizobium erythrophlei</name>
    <dbReference type="NCBI Taxonomy" id="1437360"/>
    <lineage>
        <taxon>Bacteria</taxon>
        <taxon>Pseudomonadati</taxon>
        <taxon>Pseudomonadota</taxon>
        <taxon>Alphaproteobacteria</taxon>
        <taxon>Hyphomicrobiales</taxon>
        <taxon>Nitrobacteraceae</taxon>
        <taxon>Bradyrhizobium</taxon>
    </lineage>
</organism>
<sequence>MLVAPGSVCDGRNAVVVGTQGRPGFELKAENEQSAVNAALGDCARRDSDCHVIAVGPLTVGPN</sequence>
<dbReference type="OrthoDB" id="9807521at2"/>
<dbReference type="RefSeq" id="WP_092121638.1">
    <property type="nucleotide sequence ID" value="NZ_FNTH01000001.1"/>
</dbReference>
<dbReference type="EMBL" id="FNTH01000001">
    <property type="protein sequence ID" value="SED68459.1"/>
    <property type="molecule type" value="Genomic_DNA"/>
</dbReference>
<accession>A0A1H5CNX7</accession>
<protein>
    <submittedName>
        <fullName evidence="1">Adenylate cyclase</fullName>
    </submittedName>
</protein>
<dbReference type="AlphaFoldDB" id="A0A1H5CNX7"/>
<gene>
    <name evidence="1" type="ORF">SAMN05444164_5461</name>
</gene>
<dbReference type="Proteomes" id="UP000198992">
    <property type="component" value="Unassembled WGS sequence"/>
</dbReference>
<evidence type="ECO:0000313" key="1">
    <source>
        <dbReference type="EMBL" id="SED68459.1"/>
    </source>
</evidence>